<keyword evidence="14" id="KW-0460">Magnesium</keyword>
<comment type="similarity">
    <text evidence="4">Belongs to the protein kinase superfamily. CAMK Ser/Thr protein kinase family. LKB1 subfamily.</text>
</comment>
<dbReference type="EMBL" id="CP092624">
    <property type="protein sequence ID" value="UMM38541.1"/>
    <property type="molecule type" value="Genomic_DNA"/>
</dbReference>
<feature type="binding site" evidence="20">
    <location>
        <position position="226"/>
    </location>
    <ligand>
        <name>ATP</name>
        <dbReference type="ChEBI" id="CHEBI:30616"/>
    </ligand>
</feature>
<dbReference type="SMART" id="SM00220">
    <property type="entry name" value="S_TKc"/>
    <property type="match status" value="1"/>
</dbReference>
<dbReference type="GO" id="GO:0030295">
    <property type="term" value="F:protein kinase activator activity"/>
    <property type="evidence" value="ECO:0007669"/>
    <property type="project" value="InterPro"/>
</dbReference>
<feature type="compositionally biased region" description="Polar residues" evidence="21">
    <location>
        <begin position="1"/>
        <end position="11"/>
    </location>
</feature>
<reference evidence="24 26" key="2">
    <citation type="submission" date="2022-04" db="EMBL/GenBank/DDBJ databases">
        <title>Chromosome-level reference genomes for two strains of Caenorhabditis briggsae: an improved platform for comparative genomics.</title>
        <authorList>
            <person name="Stevens L."/>
            <person name="Andersen E."/>
        </authorList>
    </citation>
    <scope>NUCLEOTIDE SEQUENCE [LARGE SCALE GENOMIC DNA]</scope>
    <source>
        <strain evidence="24">VX34</strain>
        <tissue evidence="24">Whole-organism</tissue>
    </source>
</reference>
<evidence type="ECO:0000256" key="18">
    <source>
        <dbReference type="ARBA" id="ARBA00048679"/>
    </source>
</evidence>
<dbReference type="GO" id="GO:0005524">
    <property type="term" value="F:ATP binding"/>
    <property type="evidence" value="ECO:0007669"/>
    <property type="project" value="UniProtKB-UniRule"/>
</dbReference>
<evidence type="ECO:0000313" key="25">
    <source>
        <dbReference type="Proteomes" id="UP000827892"/>
    </source>
</evidence>
<keyword evidence="9" id="KW-0808">Transferase</keyword>
<feature type="domain" description="Protein kinase" evidence="22">
    <location>
        <begin position="197"/>
        <end position="460"/>
    </location>
</feature>
<evidence type="ECO:0000256" key="1">
    <source>
        <dbReference type="ARBA" id="ARBA00001936"/>
    </source>
</evidence>
<comment type="cofactor">
    <cofactor evidence="2">
        <name>Mg(2+)</name>
        <dbReference type="ChEBI" id="CHEBI:18420"/>
    </cofactor>
</comment>
<evidence type="ECO:0000259" key="22">
    <source>
        <dbReference type="PROSITE" id="PS50011"/>
    </source>
</evidence>
<evidence type="ECO:0000256" key="21">
    <source>
        <dbReference type="SAM" id="MobiDB-lite"/>
    </source>
</evidence>
<evidence type="ECO:0000256" key="2">
    <source>
        <dbReference type="ARBA" id="ARBA00001946"/>
    </source>
</evidence>
<evidence type="ECO:0000256" key="10">
    <source>
        <dbReference type="ARBA" id="ARBA00022723"/>
    </source>
</evidence>
<evidence type="ECO:0000256" key="17">
    <source>
        <dbReference type="ARBA" id="ARBA00047899"/>
    </source>
</evidence>
<dbReference type="InterPro" id="IPR008271">
    <property type="entry name" value="Ser/Thr_kinase_AS"/>
</dbReference>
<sequence length="634" mass="70904">MEGPSSSSVPTASDAPSKYLLPSDSDDGIATSSAANVGARNHVANTEKMEKEKKPSPMVLNVDPDYDYDEEDGGSCEEDQRGPPAPISREIVDGAIARRSRDRQISPGVKMSIGNYDDMEDDDEEAETPEEQKQRFLASMKRIRKQPQEAFDPPEDTEAMREFINRQVNDAMMFNRDNHIDYSPVNKPKEAKIIEGYLWGGIIGTGSYGKVKEVIDIYTITRRAAKIMKYEKLRKIPNGWDNIRSEMSILRRLNHRNIVKLIEVFNLPEKGKVYMIFEYCIGSVQNLIDMEPAHRLSIGESHAIFLELCHGLNYLHSKRVSHKDIKPGNLLLSIDMTVKICDFGVAEQICLFQSDGRCTKVNGTPKFQPPECVYGNHEYFDGYKVDMWSAGVTLYNMVSGKYPFEQQVLLRLYESIGTNPVEMPTNVELSKDLQDIIKRLLDKDFNTRPNISDVMQHPWFQTGFPEDQGLGRIMERMRTGDRPFTMYPSLQAMYDGAGSEVILDEDGNELVLPPPDLVKRGTLSLSSFPGFQTLEKRPGDGPPPSSDSGVVAAPDSASGDPLRRPSSRSMPTSAPPRPPSGAVEVVEAVAAPEAVVEDPVVEEAPAQQQEAPDRRRRGKRSLFSCIFRSRTDSS</sequence>
<dbReference type="Proteomes" id="UP000827892">
    <property type="component" value="Chromosome V"/>
</dbReference>
<dbReference type="InterPro" id="IPR039154">
    <property type="entry name" value="LKB1_c"/>
</dbReference>
<feature type="compositionally biased region" description="Acidic residues" evidence="21">
    <location>
        <begin position="117"/>
        <end position="129"/>
    </location>
</feature>
<dbReference type="EMBL" id="CP090895">
    <property type="protein sequence ID" value="ULT92800.1"/>
    <property type="molecule type" value="Genomic_DNA"/>
</dbReference>
<dbReference type="SUPFAM" id="SSF56112">
    <property type="entry name" value="Protein kinase-like (PK-like)"/>
    <property type="match status" value="1"/>
</dbReference>
<keyword evidence="16" id="KW-0464">Manganese</keyword>
<organism evidence="24 26">
    <name type="scientific">Caenorhabditis briggsae</name>
    <dbReference type="NCBI Taxonomy" id="6238"/>
    <lineage>
        <taxon>Eukaryota</taxon>
        <taxon>Metazoa</taxon>
        <taxon>Ecdysozoa</taxon>
        <taxon>Nematoda</taxon>
        <taxon>Chromadorea</taxon>
        <taxon>Rhabditida</taxon>
        <taxon>Rhabditina</taxon>
        <taxon>Rhabditomorpha</taxon>
        <taxon>Rhabditoidea</taxon>
        <taxon>Rhabditidae</taxon>
        <taxon>Peloderinae</taxon>
        <taxon>Caenorhabditis</taxon>
    </lineage>
</organism>
<dbReference type="GO" id="GO:0005938">
    <property type="term" value="C:cell cortex"/>
    <property type="evidence" value="ECO:0007669"/>
    <property type="project" value="UniProtKB-SubCell"/>
</dbReference>
<dbReference type="PROSITE" id="PS50011">
    <property type="entry name" value="PROTEIN_KINASE_DOM"/>
    <property type="match status" value="1"/>
</dbReference>
<dbReference type="AlphaFoldDB" id="A0AAE9JNN9"/>
<dbReference type="FunFam" id="3.30.200.20:FF:001122">
    <property type="entry name" value="Serine/threonine-protein kinase par-4"/>
    <property type="match status" value="1"/>
</dbReference>
<feature type="region of interest" description="Disordered" evidence="21">
    <location>
        <begin position="529"/>
        <end position="634"/>
    </location>
</feature>
<name>A0AAE9JNN9_CAEBR</name>
<evidence type="ECO:0000256" key="5">
    <source>
        <dbReference type="ARBA" id="ARBA00012513"/>
    </source>
</evidence>
<dbReference type="FunFam" id="1.10.510.10:FF:001234">
    <property type="entry name" value="Serine/threonine-protein kinase par-4"/>
    <property type="match status" value="1"/>
</dbReference>
<evidence type="ECO:0000256" key="15">
    <source>
        <dbReference type="ARBA" id="ARBA00023016"/>
    </source>
</evidence>
<evidence type="ECO:0000256" key="9">
    <source>
        <dbReference type="ARBA" id="ARBA00022679"/>
    </source>
</evidence>
<dbReference type="GO" id="GO:0001558">
    <property type="term" value="P:regulation of cell growth"/>
    <property type="evidence" value="ECO:0007669"/>
    <property type="project" value="InterPro"/>
</dbReference>
<comment type="cofactor">
    <cofactor evidence="1">
        <name>Mn(2+)</name>
        <dbReference type="ChEBI" id="CHEBI:29035"/>
    </cofactor>
</comment>
<evidence type="ECO:0000313" key="24">
    <source>
        <dbReference type="EMBL" id="UMM38541.1"/>
    </source>
</evidence>
<keyword evidence="12" id="KW-0418">Kinase</keyword>
<dbReference type="Gene3D" id="1.10.510.10">
    <property type="entry name" value="Transferase(Phosphotransferase) domain 1"/>
    <property type="match status" value="1"/>
</dbReference>
<comment type="catalytic activity">
    <reaction evidence="18">
        <text>L-seryl-[protein] + ATP = O-phospho-L-seryl-[protein] + ADP + H(+)</text>
        <dbReference type="Rhea" id="RHEA:17989"/>
        <dbReference type="Rhea" id="RHEA-COMP:9863"/>
        <dbReference type="Rhea" id="RHEA-COMP:11604"/>
        <dbReference type="ChEBI" id="CHEBI:15378"/>
        <dbReference type="ChEBI" id="CHEBI:29999"/>
        <dbReference type="ChEBI" id="CHEBI:30616"/>
        <dbReference type="ChEBI" id="CHEBI:83421"/>
        <dbReference type="ChEBI" id="CHEBI:456216"/>
        <dbReference type="EC" id="2.7.11.1"/>
    </reaction>
</comment>
<evidence type="ECO:0000256" key="14">
    <source>
        <dbReference type="ARBA" id="ARBA00022842"/>
    </source>
</evidence>
<evidence type="ECO:0000256" key="4">
    <source>
        <dbReference type="ARBA" id="ARBA00009985"/>
    </source>
</evidence>
<dbReference type="GO" id="GO:0030010">
    <property type="term" value="P:establishment of cell polarity"/>
    <property type="evidence" value="ECO:0007669"/>
    <property type="project" value="InterPro"/>
</dbReference>
<proteinExistence type="inferred from homology"/>
<reference evidence="23 25" key="1">
    <citation type="submission" date="2022-02" db="EMBL/GenBank/DDBJ databases">
        <title>Chromosome-level reference genomes for two strains of Caenorhabditis briggsae: an improved platform for comparative genomics.</title>
        <authorList>
            <person name="Stevens L."/>
            <person name="Andersen E.C."/>
        </authorList>
    </citation>
    <scope>NUCLEOTIDE SEQUENCE [LARGE SCALE GENOMIC DNA]</scope>
    <source>
        <strain evidence="23">QX1410_ONT</strain>
        <tissue evidence="23">Whole-organism</tissue>
    </source>
</reference>
<comment type="catalytic activity">
    <reaction evidence="17">
        <text>L-threonyl-[protein] + ATP = O-phospho-L-threonyl-[protein] + ADP + H(+)</text>
        <dbReference type="Rhea" id="RHEA:46608"/>
        <dbReference type="Rhea" id="RHEA-COMP:11060"/>
        <dbReference type="Rhea" id="RHEA-COMP:11605"/>
        <dbReference type="ChEBI" id="CHEBI:15378"/>
        <dbReference type="ChEBI" id="CHEBI:30013"/>
        <dbReference type="ChEBI" id="CHEBI:30616"/>
        <dbReference type="ChEBI" id="CHEBI:61977"/>
        <dbReference type="ChEBI" id="CHEBI:456216"/>
        <dbReference type="EC" id="2.7.11.1"/>
    </reaction>
</comment>
<evidence type="ECO:0000256" key="20">
    <source>
        <dbReference type="PROSITE-ProRule" id="PRU10141"/>
    </source>
</evidence>
<evidence type="ECO:0000256" key="13">
    <source>
        <dbReference type="ARBA" id="ARBA00022840"/>
    </source>
</evidence>
<keyword evidence="7" id="KW-0963">Cytoplasm</keyword>
<dbReference type="EC" id="2.7.11.1" evidence="5"/>
<dbReference type="InterPro" id="IPR011009">
    <property type="entry name" value="Kinase-like_dom_sf"/>
</dbReference>
<dbReference type="Proteomes" id="UP000829354">
    <property type="component" value="Chromosome V"/>
</dbReference>
<dbReference type="GO" id="GO:0046872">
    <property type="term" value="F:metal ion binding"/>
    <property type="evidence" value="ECO:0007669"/>
    <property type="project" value="UniProtKB-KW"/>
</dbReference>
<feature type="region of interest" description="Disordered" evidence="21">
    <location>
        <begin position="1"/>
        <end position="132"/>
    </location>
</feature>
<dbReference type="CDD" id="cd14119">
    <property type="entry name" value="STKc_LKB1"/>
    <property type="match status" value="1"/>
</dbReference>
<evidence type="ECO:0000256" key="8">
    <source>
        <dbReference type="ARBA" id="ARBA00022527"/>
    </source>
</evidence>
<keyword evidence="15" id="KW-0346">Stress response</keyword>
<evidence type="ECO:0000256" key="3">
    <source>
        <dbReference type="ARBA" id="ARBA00004544"/>
    </source>
</evidence>
<keyword evidence="6" id="KW-0217">Developmental protein</keyword>
<evidence type="ECO:0000313" key="26">
    <source>
        <dbReference type="Proteomes" id="UP000829354"/>
    </source>
</evidence>
<evidence type="ECO:0000256" key="16">
    <source>
        <dbReference type="ARBA" id="ARBA00023211"/>
    </source>
</evidence>
<dbReference type="PANTHER" id="PTHR24346">
    <property type="entry name" value="MAP/MICROTUBULE AFFINITY-REGULATING KINASE"/>
    <property type="match status" value="1"/>
</dbReference>
<dbReference type="Pfam" id="PF00069">
    <property type="entry name" value="Pkinase"/>
    <property type="match status" value="1"/>
</dbReference>
<dbReference type="GO" id="GO:0004674">
    <property type="term" value="F:protein serine/threonine kinase activity"/>
    <property type="evidence" value="ECO:0007669"/>
    <property type="project" value="UniProtKB-KW"/>
</dbReference>
<keyword evidence="26" id="KW-1185">Reference proteome</keyword>
<dbReference type="PROSITE" id="PS00108">
    <property type="entry name" value="PROTEIN_KINASE_ST"/>
    <property type="match status" value="1"/>
</dbReference>
<evidence type="ECO:0000256" key="12">
    <source>
        <dbReference type="ARBA" id="ARBA00022777"/>
    </source>
</evidence>
<keyword evidence="11 20" id="KW-0547">Nucleotide-binding</keyword>
<evidence type="ECO:0000256" key="7">
    <source>
        <dbReference type="ARBA" id="ARBA00022490"/>
    </source>
</evidence>
<dbReference type="PANTHER" id="PTHR24346:SF94">
    <property type="entry name" value="NON-SPECIFIC SERINE_THREONINE PROTEIN KINASE"/>
    <property type="match status" value="1"/>
</dbReference>
<protein>
    <recommendedName>
        <fullName evidence="19">Serine/threonine-protein kinase par-4</fullName>
        <ecNumber evidence="5">2.7.11.1</ecNumber>
    </recommendedName>
</protein>
<gene>
    <name evidence="23" type="ORF">L3Y34_010115</name>
    <name evidence="24" type="ORF">L5515_009915</name>
</gene>
<dbReference type="PROSITE" id="PS00107">
    <property type="entry name" value="PROTEIN_KINASE_ATP"/>
    <property type="match status" value="1"/>
</dbReference>
<evidence type="ECO:0000256" key="11">
    <source>
        <dbReference type="ARBA" id="ARBA00022741"/>
    </source>
</evidence>
<comment type="subcellular location">
    <subcellularLocation>
        <location evidence="3">Cytoplasm</location>
        <location evidence="3">Cell cortex</location>
    </subcellularLocation>
</comment>
<evidence type="ECO:0000313" key="23">
    <source>
        <dbReference type="EMBL" id="ULT92800.1"/>
    </source>
</evidence>
<accession>A0AAE9JNN9</accession>
<feature type="compositionally biased region" description="Acidic residues" evidence="21">
    <location>
        <begin position="64"/>
        <end position="77"/>
    </location>
</feature>
<keyword evidence="8" id="KW-0723">Serine/threonine-protein kinase</keyword>
<feature type="compositionally biased region" description="Basic and acidic residues" evidence="21">
    <location>
        <begin position="45"/>
        <end position="55"/>
    </location>
</feature>
<feature type="compositionally biased region" description="Low complexity" evidence="21">
    <location>
        <begin position="582"/>
        <end position="594"/>
    </location>
</feature>
<keyword evidence="10" id="KW-0479">Metal-binding</keyword>
<evidence type="ECO:0000256" key="6">
    <source>
        <dbReference type="ARBA" id="ARBA00022473"/>
    </source>
</evidence>
<dbReference type="InterPro" id="IPR017441">
    <property type="entry name" value="Protein_kinase_ATP_BS"/>
</dbReference>
<dbReference type="InterPro" id="IPR000719">
    <property type="entry name" value="Prot_kinase_dom"/>
</dbReference>
<dbReference type="GO" id="GO:0042593">
    <property type="term" value="P:glucose homeostasis"/>
    <property type="evidence" value="ECO:0007669"/>
    <property type="project" value="InterPro"/>
</dbReference>
<keyword evidence="13 20" id="KW-0067">ATP-binding</keyword>
<evidence type="ECO:0000256" key="19">
    <source>
        <dbReference type="ARBA" id="ARBA00074934"/>
    </source>
</evidence>
<dbReference type="Gene3D" id="3.30.200.20">
    <property type="entry name" value="Phosphorylase Kinase, domain 1"/>
    <property type="match status" value="1"/>
</dbReference>